<dbReference type="SMART" id="SM00780">
    <property type="entry name" value="PIG-X"/>
    <property type="match status" value="1"/>
</dbReference>
<dbReference type="Pfam" id="PF08320">
    <property type="entry name" value="PIG-X"/>
    <property type="match status" value="1"/>
</dbReference>
<evidence type="ECO:0000256" key="9">
    <source>
        <dbReference type="ARBA" id="ARBA00023180"/>
    </source>
</evidence>
<evidence type="ECO:0000256" key="3">
    <source>
        <dbReference type="ARBA" id="ARBA00010345"/>
    </source>
</evidence>
<keyword evidence="12" id="KW-1185">Reference proteome</keyword>
<evidence type="ECO:0000256" key="1">
    <source>
        <dbReference type="ARBA" id="ARBA00004389"/>
    </source>
</evidence>
<evidence type="ECO:0000313" key="12">
    <source>
        <dbReference type="Proteomes" id="UP001642540"/>
    </source>
</evidence>
<keyword evidence="5 10" id="KW-0812">Transmembrane</keyword>
<reference evidence="11 12" key="1">
    <citation type="submission" date="2024-08" db="EMBL/GenBank/DDBJ databases">
        <authorList>
            <person name="Cucini C."/>
            <person name="Frati F."/>
        </authorList>
    </citation>
    <scope>NUCLEOTIDE SEQUENCE [LARGE SCALE GENOMIC DNA]</scope>
</reference>
<comment type="similarity">
    <text evidence="3 10">Belongs to the PIGX family.</text>
</comment>
<comment type="pathway">
    <text evidence="2 10">Glycolipid biosynthesis; glycosylphosphatidylinositol-anchor biosynthesis.</text>
</comment>
<keyword evidence="9" id="KW-0325">Glycoprotein</keyword>
<evidence type="ECO:0000256" key="10">
    <source>
        <dbReference type="RuleBase" id="RU366056"/>
    </source>
</evidence>
<evidence type="ECO:0000256" key="7">
    <source>
        <dbReference type="ARBA" id="ARBA00022989"/>
    </source>
</evidence>
<sequence length="306" mass="34176">MIILKRRVGVNAASMILTLILQLMLVEGGGGGSPSFGTQNELRQKNCSLVRGLHANLIRFITKEGFHRELEDTVEITVTNSPIPLNRFTNKECKLAMLTKFVGDIYVDPYEVSQIGGLQDMIRIQNNWTDLESPAWLAKSNSTVFVQLTVKSTGNLLASDTIRIPIHFRYQKPQSHSRFDGHPDLELLVGNGGMMNPAGYIPVNVPLPRLLLHCEDWDYQQTANEHCHFVKTLCSSKSSVDSMCQWVALPYKSNSKVNTVFIPVGDSDSQLLITVATFLVITGGVIFLSFTLINAKTEMSKRQHRE</sequence>
<comment type="caution">
    <text evidence="11">The sequence shown here is derived from an EMBL/GenBank/DDBJ whole genome shotgun (WGS) entry which is preliminary data.</text>
</comment>
<evidence type="ECO:0000256" key="6">
    <source>
        <dbReference type="ARBA" id="ARBA00022824"/>
    </source>
</evidence>
<feature type="signal peptide" evidence="10">
    <location>
        <begin position="1"/>
        <end position="31"/>
    </location>
</feature>
<evidence type="ECO:0000256" key="4">
    <source>
        <dbReference type="ARBA" id="ARBA00022502"/>
    </source>
</evidence>
<dbReference type="EMBL" id="CAXLJM020000038">
    <property type="protein sequence ID" value="CAL8106800.1"/>
    <property type="molecule type" value="Genomic_DNA"/>
</dbReference>
<keyword evidence="8 10" id="KW-0472">Membrane</keyword>
<name>A0ABP1QQ29_9HEXA</name>
<dbReference type="InterPro" id="IPR040039">
    <property type="entry name" value="PIGX"/>
</dbReference>
<protein>
    <recommendedName>
        <fullName evidence="10">Phosphatidylinositol-glycan biosynthesis class X protein</fullName>
    </recommendedName>
</protein>
<comment type="function">
    <text evidence="10">Stabilizing subunit of the glycosylphosphatidylinositol-mannosyltransferase I complex which catalyzes the transfer of the first mannose, via an alpha-1,4 bond from a dolichol-phosphate-mannose (Dol-P-Man) to the glucosaminyl acyl phosphatidylinositol (GlcN-(acyl)PI) intermediate to generate alpha-D-Man-(1-&gt;4)-alpha-D-GlcN-(1-&gt;6)-(1-radyl,2-acyl-sn-glycero-3-phospho)-2-acyl-inositol and participates in the sixth step of the glycosylphosphatidylinositol-anchor biosynthesis. Probably acts by stabilizing the mannosyltransferase PIGM.</text>
</comment>
<evidence type="ECO:0000256" key="5">
    <source>
        <dbReference type="ARBA" id="ARBA00022692"/>
    </source>
</evidence>
<dbReference type="Proteomes" id="UP001642540">
    <property type="component" value="Unassembled WGS sequence"/>
</dbReference>
<evidence type="ECO:0000256" key="2">
    <source>
        <dbReference type="ARBA" id="ARBA00004687"/>
    </source>
</evidence>
<evidence type="ECO:0000313" key="11">
    <source>
        <dbReference type="EMBL" id="CAL8106800.1"/>
    </source>
</evidence>
<keyword evidence="7 10" id="KW-1133">Transmembrane helix</keyword>
<keyword evidence="6 10" id="KW-0256">Endoplasmic reticulum</keyword>
<dbReference type="InterPro" id="IPR013233">
    <property type="entry name" value="PIG-X/PBN1"/>
</dbReference>
<proteinExistence type="inferred from homology"/>
<gene>
    <name evidence="11" type="ORF">ODALV1_LOCUS12471</name>
</gene>
<accession>A0ABP1QQ29</accession>
<keyword evidence="10" id="KW-0732">Signal</keyword>
<keyword evidence="4 10" id="KW-0337">GPI-anchor biosynthesis</keyword>
<dbReference type="PANTHER" id="PTHR28650">
    <property type="entry name" value="PHOSPHATIDYLINOSITOL-GLYCAN BIOSYNTHESIS CLASS X PROTEIN"/>
    <property type="match status" value="1"/>
</dbReference>
<organism evidence="11 12">
    <name type="scientific">Orchesella dallaii</name>
    <dbReference type="NCBI Taxonomy" id="48710"/>
    <lineage>
        <taxon>Eukaryota</taxon>
        <taxon>Metazoa</taxon>
        <taxon>Ecdysozoa</taxon>
        <taxon>Arthropoda</taxon>
        <taxon>Hexapoda</taxon>
        <taxon>Collembola</taxon>
        <taxon>Entomobryomorpha</taxon>
        <taxon>Entomobryoidea</taxon>
        <taxon>Orchesellidae</taxon>
        <taxon>Orchesellinae</taxon>
        <taxon>Orchesella</taxon>
    </lineage>
</organism>
<dbReference type="PANTHER" id="PTHR28650:SF1">
    <property type="entry name" value="PHOSPHATIDYLINOSITOL-GLYCAN BIOSYNTHESIS CLASS X PROTEIN"/>
    <property type="match status" value="1"/>
</dbReference>
<comment type="subcellular location">
    <subcellularLocation>
        <location evidence="1 10">Endoplasmic reticulum membrane</location>
        <topology evidence="1 10">Single-pass membrane protein</topology>
    </subcellularLocation>
</comment>
<evidence type="ECO:0000256" key="8">
    <source>
        <dbReference type="ARBA" id="ARBA00023136"/>
    </source>
</evidence>
<feature type="transmembrane region" description="Helical" evidence="10">
    <location>
        <begin position="271"/>
        <end position="295"/>
    </location>
</feature>
<feature type="chain" id="PRO_5044970473" description="Phosphatidylinositol-glycan biosynthesis class X protein" evidence="10">
    <location>
        <begin position="32"/>
        <end position="306"/>
    </location>
</feature>